<comment type="similarity">
    <text evidence="1">Belongs to the LysR transcriptional regulatory family.</text>
</comment>
<dbReference type="Proteomes" id="UP000015527">
    <property type="component" value="Unassembled WGS sequence"/>
</dbReference>
<dbReference type="GO" id="GO:0005829">
    <property type="term" value="C:cytosol"/>
    <property type="evidence" value="ECO:0007669"/>
    <property type="project" value="TreeGrafter"/>
</dbReference>
<gene>
    <name evidence="6" type="ORF">L284_02630</name>
</gene>
<keyword evidence="3" id="KW-0238">DNA-binding</keyword>
<dbReference type="PRINTS" id="PR00039">
    <property type="entry name" value="HTHLYSR"/>
</dbReference>
<dbReference type="PATRIC" id="fig|1096930.3.peg.515"/>
<keyword evidence="4" id="KW-0804">Transcription</keyword>
<accession>T0I1H5</accession>
<evidence type="ECO:0000259" key="5">
    <source>
        <dbReference type="PROSITE" id="PS50931"/>
    </source>
</evidence>
<dbReference type="GO" id="GO:0003677">
    <property type="term" value="F:DNA binding"/>
    <property type="evidence" value="ECO:0007669"/>
    <property type="project" value="UniProtKB-KW"/>
</dbReference>
<name>T0I1H5_9SPHN</name>
<dbReference type="Gene3D" id="3.40.190.10">
    <property type="entry name" value="Periplasmic binding protein-like II"/>
    <property type="match status" value="2"/>
</dbReference>
<dbReference type="InterPro" id="IPR000847">
    <property type="entry name" value="LysR_HTH_N"/>
</dbReference>
<dbReference type="GO" id="GO:0003700">
    <property type="term" value="F:DNA-binding transcription factor activity"/>
    <property type="evidence" value="ECO:0007669"/>
    <property type="project" value="InterPro"/>
</dbReference>
<dbReference type="InterPro" id="IPR036388">
    <property type="entry name" value="WH-like_DNA-bd_sf"/>
</dbReference>
<evidence type="ECO:0000256" key="4">
    <source>
        <dbReference type="ARBA" id="ARBA00023163"/>
    </source>
</evidence>
<evidence type="ECO:0000256" key="2">
    <source>
        <dbReference type="ARBA" id="ARBA00023015"/>
    </source>
</evidence>
<sequence length="314" mass="34124">MAHYLEQRLKIRHLRVIDALEQHKSLLRASRALRVSQPALSRTLQEVEEIVGAEIFERHPRGVRPNATGALLTAGARKLLTTIRELEAQLDQLSDGQKRTIRVGALPVAAHGLLPALLANAGEQAAGLAISVIEGKTDQMIPALLSGEIDIIVGRLYPPSQPDDLVRRVLYDEPISLVARSDHPLFDLPAVTVADVQRYTLVLPSVSTLMERDVREILEQLGLETDAAVQSTSVGFMRELLLSGTFVSAVPRILVAGDLARDTMRILPVAVPSAPRPAGIIHRGPLGDAGKLLLAELQREIARLEESDIVESAD</sequence>
<dbReference type="SUPFAM" id="SSF53850">
    <property type="entry name" value="Periplasmic binding protein-like II"/>
    <property type="match status" value="1"/>
</dbReference>
<feature type="domain" description="HTH lysR-type" evidence="5">
    <location>
        <begin position="9"/>
        <end position="66"/>
    </location>
</feature>
<dbReference type="PANTHER" id="PTHR30419">
    <property type="entry name" value="HTH-TYPE TRANSCRIPTIONAL REGULATOR YBHD"/>
    <property type="match status" value="1"/>
</dbReference>
<evidence type="ECO:0000256" key="1">
    <source>
        <dbReference type="ARBA" id="ARBA00009437"/>
    </source>
</evidence>
<dbReference type="InterPro" id="IPR036390">
    <property type="entry name" value="WH_DNA-bd_sf"/>
</dbReference>
<dbReference type="AlphaFoldDB" id="T0I1H5"/>
<dbReference type="InterPro" id="IPR050950">
    <property type="entry name" value="HTH-type_LysR_regulators"/>
</dbReference>
<proteinExistence type="inferred from homology"/>
<dbReference type="InterPro" id="IPR005119">
    <property type="entry name" value="LysR_subst-bd"/>
</dbReference>
<protein>
    <recommendedName>
        <fullName evidence="5">HTH lysR-type domain-containing protein</fullName>
    </recommendedName>
</protein>
<dbReference type="PROSITE" id="PS50931">
    <property type="entry name" value="HTH_LYSR"/>
    <property type="match status" value="1"/>
</dbReference>
<evidence type="ECO:0000313" key="6">
    <source>
        <dbReference type="EMBL" id="EQB19147.1"/>
    </source>
</evidence>
<dbReference type="PANTHER" id="PTHR30419:SF8">
    <property type="entry name" value="NITROGEN ASSIMILATION TRANSCRIPTIONAL ACTIVATOR-RELATED"/>
    <property type="match status" value="1"/>
</dbReference>
<keyword evidence="2" id="KW-0805">Transcription regulation</keyword>
<dbReference type="RefSeq" id="WP_021232499.1">
    <property type="nucleotide sequence ID" value="NZ_ATHL01000024.1"/>
</dbReference>
<comment type="caution">
    <text evidence="6">The sequence shown here is derived from an EMBL/GenBank/DDBJ whole genome shotgun (WGS) entry which is preliminary data.</text>
</comment>
<dbReference type="Pfam" id="PF00126">
    <property type="entry name" value="HTH_1"/>
    <property type="match status" value="1"/>
</dbReference>
<dbReference type="SUPFAM" id="SSF46785">
    <property type="entry name" value="Winged helix' DNA-binding domain"/>
    <property type="match status" value="1"/>
</dbReference>
<dbReference type="OrthoDB" id="9806538at2"/>
<reference evidence="6 7" key="1">
    <citation type="journal article" date="2013" name="Genome Announc.">
        <title>Genome Sequence of Novosphingobium lindaniclasticum LE124T, Isolated from a Hexachlorocyclohexane Dumpsite.</title>
        <authorList>
            <person name="Saxena A."/>
            <person name="Nayyar N."/>
            <person name="Sangwan N."/>
            <person name="Kumari R."/>
            <person name="Khurana J.P."/>
            <person name="Lal R."/>
        </authorList>
    </citation>
    <scope>NUCLEOTIDE SEQUENCE [LARGE SCALE GENOMIC DNA]</scope>
    <source>
        <strain evidence="6 7">LE124</strain>
    </source>
</reference>
<dbReference type="Gene3D" id="1.10.10.10">
    <property type="entry name" value="Winged helix-like DNA-binding domain superfamily/Winged helix DNA-binding domain"/>
    <property type="match status" value="1"/>
</dbReference>
<dbReference type="EMBL" id="ATHL01000024">
    <property type="protein sequence ID" value="EQB19147.1"/>
    <property type="molecule type" value="Genomic_DNA"/>
</dbReference>
<keyword evidence="7" id="KW-1185">Reference proteome</keyword>
<evidence type="ECO:0000313" key="7">
    <source>
        <dbReference type="Proteomes" id="UP000015527"/>
    </source>
</evidence>
<dbReference type="eggNOG" id="COG0583">
    <property type="taxonomic scope" value="Bacteria"/>
</dbReference>
<dbReference type="Pfam" id="PF03466">
    <property type="entry name" value="LysR_substrate"/>
    <property type="match status" value="1"/>
</dbReference>
<evidence type="ECO:0000256" key="3">
    <source>
        <dbReference type="ARBA" id="ARBA00023125"/>
    </source>
</evidence>
<organism evidence="6 7">
    <name type="scientific">Novosphingobium lindaniclasticum LE124</name>
    <dbReference type="NCBI Taxonomy" id="1096930"/>
    <lineage>
        <taxon>Bacteria</taxon>
        <taxon>Pseudomonadati</taxon>
        <taxon>Pseudomonadota</taxon>
        <taxon>Alphaproteobacteria</taxon>
        <taxon>Sphingomonadales</taxon>
        <taxon>Sphingomonadaceae</taxon>
        <taxon>Novosphingobium</taxon>
    </lineage>
</organism>